<evidence type="ECO:0000313" key="2">
    <source>
        <dbReference type="EMBL" id="MBB4702362.1"/>
    </source>
</evidence>
<reference evidence="2 3" key="1">
    <citation type="submission" date="2020-08" db="EMBL/GenBank/DDBJ databases">
        <title>Sequencing the genomes of 1000 actinobacteria strains.</title>
        <authorList>
            <person name="Klenk H.-P."/>
        </authorList>
    </citation>
    <scope>NUCLEOTIDE SEQUENCE [LARGE SCALE GENOMIC DNA]</scope>
    <source>
        <strain evidence="2 3">DSM 45784</strain>
    </source>
</reference>
<feature type="chain" id="PRO_5038514310" evidence="1">
    <location>
        <begin position="36"/>
        <end position="110"/>
    </location>
</feature>
<feature type="signal peptide" evidence="1">
    <location>
        <begin position="1"/>
        <end position="35"/>
    </location>
</feature>
<comment type="caution">
    <text evidence="2">The sequence shown here is derived from an EMBL/GenBank/DDBJ whole genome shotgun (WGS) entry which is preliminary data.</text>
</comment>
<dbReference type="Proteomes" id="UP000542210">
    <property type="component" value="Unassembled WGS sequence"/>
</dbReference>
<name>A0A7W7D8U1_9ACTN</name>
<gene>
    <name evidence="2" type="ORF">BJ982_003906</name>
</gene>
<dbReference type="EMBL" id="JACHND010000001">
    <property type="protein sequence ID" value="MBB4702362.1"/>
    <property type="molecule type" value="Genomic_DNA"/>
</dbReference>
<accession>A0A7W7D8U1</accession>
<dbReference type="RefSeq" id="WP_184882070.1">
    <property type="nucleotide sequence ID" value="NZ_BOOV01000040.1"/>
</dbReference>
<dbReference type="AlphaFoldDB" id="A0A7W7D8U1"/>
<keyword evidence="3" id="KW-1185">Reference proteome</keyword>
<evidence type="ECO:0000256" key="1">
    <source>
        <dbReference type="SAM" id="SignalP"/>
    </source>
</evidence>
<sequence length="110" mass="11820">MRASPFICRKAALVLMGTTLVGGLLSTAPSASALAWNCRKVIAQDVRWFASSTGTTTNPPHSLSYGHRFKSFGVSNGRYSAQIITPYAAAGWVTADSQYVTQVSDSECNW</sequence>
<evidence type="ECO:0000313" key="3">
    <source>
        <dbReference type="Proteomes" id="UP000542210"/>
    </source>
</evidence>
<keyword evidence="1" id="KW-0732">Signal</keyword>
<proteinExistence type="predicted"/>
<protein>
    <submittedName>
        <fullName evidence="2">Uncharacterized protein</fullName>
    </submittedName>
</protein>
<organism evidence="2 3">
    <name type="scientific">Sphaerisporangium siamense</name>
    <dbReference type="NCBI Taxonomy" id="795645"/>
    <lineage>
        <taxon>Bacteria</taxon>
        <taxon>Bacillati</taxon>
        <taxon>Actinomycetota</taxon>
        <taxon>Actinomycetes</taxon>
        <taxon>Streptosporangiales</taxon>
        <taxon>Streptosporangiaceae</taxon>
        <taxon>Sphaerisporangium</taxon>
    </lineage>
</organism>